<dbReference type="Gene3D" id="3.30.70.270">
    <property type="match status" value="1"/>
</dbReference>
<reference evidence="2" key="1">
    <citation type="submission" date="2024-07" db="EMBL/GenBank/DDBJ databases">
        <title>Two chromosome-level genome assemblies of Korean endemic species Abeliophyllum distichum and Forsythia ovata (Oleaceae).</title>
        <authorList>
            <person name="Jang H."/>
        </authorList>
    </citation>
    <scope>NUCLEOTIDE SEQUENCE [LARGE SCALE GENOMIC DNA]</scope>
</reference>
<name>A0ABD1PQM1_9LAMI</name>
<dbReference type="PANTHER" id="PTHR24559">
    <property type="entry name" value="TRANSPOSON TY3-I GAG-POL POLYPROTEIN"/>
    <property type="match status" value="1"/>
</dbReference>
<proteinExistence type="predicted"/>
<protein>
    <submittedName>
        <fullName evidence="1">Uncharacterized protein</fullName>
    </submittedName>
</protein>
<gene>
    <name evidence="1" type="ORF">Adt_41780</name>
</gene>
<dbReference type="SUPFAM" id="SSF56672">
    <property type="entry name" value="DNA/RNA polymerases"/>
    <property type="match status" value="1"/>
</dbReference>
<comment type="caution">
    <text evidence="1">The sequence shown here is derived from an EMBL/GenBank/DDBJ whole genome shotgun (WGS) entry which is preliminary data.</text>
</comment>
<organism evidence="1 2">
    <name type="scientific">Abeliophyllum distichum</name>
    <dbReference type="NCBI Taxonomy" id="126358"/>
    <lineage>
        <taxon>Eukaryota</taxon>
        <taxon>Viridiplantae</taxon>
        <taxon>Streptophyta</taxon>
        <taxon>Embryophyta</taxon>
        <taxon>Tracheophyta</taxon>
        <taxon>Spermatophyta</taxon>
        <taxon>Magnoliopsida</taxon>
        <taxon>eudicotyledons</taxon>
        <taxon>Gunneridae</taxon>
        <taxon>Pentapetalae</taxon>
        <taxon>asterids</taxon>
        <taxon>lamiids</taxon>
        <taxon>Lamiales</taxon>
        <taxon>Oleaceae</taxon>
        <taxon>Forsythieae</taxon>
        <taxon>Abeliophyllum</taxon>
    </lineage>
</organism>
<evidence type="ECO:0000313" key="1">
    <source>
        <dbReference type="EMBL" id="KAL2465929.1"/>
    </source>
</evidence>
<dbReference type="EMBL" id="JBFOLK010000013">
    <property type="protein sequence ID" value="KAL2465929.1"/>
    <property type="molecule type" value="Genomic_DNA"/>
</dbReference>
<dbReference type="Gene3D" id="3.10.10.10">
    <property type="entry name" value="HIV Type 1 Reverse Transcriptase, subunit A, domain 1"/>
    <property type="match status" value="1"/>
</dbReference>
<sequence length="164" mass="19315">MEKKEINIMFLDVEMTEASEETSSFEELESFTADPNDLTRRLQVGKDLLEESKRALKRFLCHNLDVFTWKHEDMVGIDLKISCHHLNVDPEFPSHRRALRIAFHCLRVDATSGHELLSFMDAYSDYNQIFMYPLDEEHTSFVTDKGLYWYKVIPFGLKNIRATY</sequence>
<dbReference type="InterPro" id="IPR053134">
    <property type="entry name" value="RNA-dir_DNA_polymerase"/>
</dbReference>
<dbReference type="InterPro" id="IPR043128">
    <property type="entry name" value="Rev_trsase/Diguanyl_cyclase"/>
</dbReference>
<accession>A0ABD1PQM1</accession>
<dbReference type="Proteomes" id="UP001604336">
    <property type="component" value="Unassembled WGS sequence"/>
</dbReference>
<dbReference type="InterPro" id="IPR043502">
    <property type="entry name" value="DNA/RNA_pol_sf"/>
</dbReference>
<evidence type="ECO:0000313" key="2">
    <source>
        <dbReference type="Proteomes" id="UP001604336"/>
    </source>
</evidence>
<dbReference type="AlphaFoldDB" id="A0ABD1PQM1"/>
<dbReference type="PANTHER" id="PTHR24559:SF431">
    <property type="entry name" value="RNA-DIRECTED DNA POLYMERASE HOMOLOG"/>
    <property type="match status" value="1"/>
</dbReference>
<keyword evidence="2" id="KW-1185">Reference proteome</keyword>